<evidence type="ECO:0000313" key="3">
    <source>
        <dbReference type="EMBL" id="JAI57311.1"/>
    </source>
</evidence>
<organism evidence="3">
    <name type="scientific">Scylla olivacea</name>
    <name type="common">Orange mud crab</name>
    <name type="synonym">Cancer olivacea</name>
    <dbReference type="NCBI Taxonomy" id="85551"/>
    <lineage>
        <taxon>Eukaryota</taxon>
        <taxon>Metazoa</taxon>
        <taxon>Ecdysozoa</taxon>
        <taxon>Arthropoda</taxon>
        <taxon>Crustacea</taxon>
        <taxon>Multicrustacea</taxon>
        <taxon>Malacostraca</taxon>
        <taxon>Eumalacostraca</taxon>
        <taxon>Eucarida</taxon>
        <taxon>Decapoda</taxon>
        <taxon>Pleocyemata</taxon>
        <taxon>Brachyura</taxon>
        <taxon>Eubrachyura</taxon>
        <taxon>Portunoidea</taxon>
        <taxon>Portunidae</taxon>
        <taxon>Portuninae</taxon>
        <taxon>Scylla</taxon>
    </lineage>
</organism>
<dbReference type="InterPro" id="IPR004875">
    <property type="entry name" value="DDE_SF_endonuclease_dom"/>
</dbReference>
<name>A0A0P4W8Q9_SCYOL</name>
<dbReference type="GO" id="GO:0003677">
    <property type="term" value="F:DNA binding"/>
    <property type="evidence" value="ECO:0007669"/>
    <property type="project" value="TreeGrafter"/>
</dbReference>
<reference evidence="3" key="1">
    <citation type="submission" date="2015-09" db="EMBL/GenBank/DDBJ databases">
        <title>Scylla olivacea transcriptome.</title>
        <authorList>
            <person name="Ikhwanuddin M."/>
        </authorList>
    </citation>
    <scope>NUCLEOTIDE SEQUENCE</scope>
</reference>
<dbReference type="PANTHER" id="PTHR19303">
    <property type="entry name" value="TRANSPOSON"/>
    <property type="match status" value="1"/>
</dbReference>
<evidence type="ECO:0000259" key="2">
    <source>
        <dbReference type="Pfam" id="PF03184"/>
    </source>
</evidence>
<dbReference type="Gene3D" id="3.30.420.10">
    <property type="entry name" value="Ribonuclease H-like superfamily/Ribonuclease H"/>
    <property type="match status" value="1"/>
</dbReference>
<dbReference type="Pfam" id="PF03184">
    <property type="entry name" value="DDE_1"/>
    <property type="match status" value="1"/>
</dbReference>
<feature type="domain" description="DDE-1" evidence="2">
    <location>
        <begin position="31"/>
        <end position="237"/>
    </location>
</feature>
<feature type="region of interest" description="Disordered" evidence="1">
    <location>
        <begin position="388"/>
        <end position="432"/>
    </location>
</feature>
<dbReference type="EMBL" id="GDRN01108105">
    <property type="protein sequence ID" value="JAI57312.1"/>
    <property type="molecule type" value="Transcribed_RNA"/>
</dbReference>
<dbReference type="InterPro" id="IPR050863">
    <property type="entry name" value="CenT-Element_Derived"/>
</dbReference>
<protein>
    <recommendedName>
        <fullName evidence="2">DDE-1 domain-containing protein</fullName>
    </recommendedName>
</protein>
<dbReference type="EMBL" id="GDRN01108108">
    <property type="protein sequence ID" value="JAI57311.1"/>
    <property type="molecule type" value="Transcribed_RNA"/>
</dbReference>
<dbReference type="AlphaFoldDB" id="A0A0P4W8Q9"/>
<sequence>MDETNFYWKTMPRRTFISARSARVRGRKAIKERFTLLLAMNASGNCRLKPIIVHRAKRPRAYKGENMNKLNVHWLSSAKGYVSAKLGLDWLKDCFIPDVEDYCKKNNIRFNILLILDNAPGHSTLLADVHLNVRVEFLPPNTTSLIQPLDQEVISVVKAAFSRRQFRMMRAATEDATVLQRLIESESEKEEEDLVGECNESERRVLQYWKGFSVKAAVDLLVSCWNDVTPATINHAWRNLLEGMPEDRKVTVPGAPQTVEAEVEAAVLEARHIPGSGFAETTDDDIREMLRPDTPNAQEMLYEDTLCDEASPDENEETTGVEKKGLPISEIKKLLEYSLQIRHILEQDTLTNNEGKIAAIAQALFPYEEMYRTHVNNLKQRKISDYLQQKQPPQPADTPQSSSTSDVFEEDSDEEFHGFMDDLTHRRGGGSQ</sequence>
<evidence type="ECO:0000256" key="1">
    <source>
        <dbReference type="SAM" id="MobiDB-lite"/>
    </source>
</evidence>
<dbReference type="InterPro" id="IPR036397">
    <property type="entry name" value="RNaseH_sf"/>
</dbReference>
<feature type="compositionally biased region" description="Basic and acidic residues" evidence="1">
    <location>
        <begin position="415"/>
        <end position="425"/>
    </location>
</feature>
<dbReference type="GO" id="GO:0005634">
    <property type="term" value="C:nucleus"/>
    <property type="evidence" value="ECO:0007669"/>
    <property type="project" value="TreeGrafter"/>
</dbReference>
<dbReference type="PANTHER" id="PTHR19303:SF26">
    <property type="entry name" value="TIGGER TRANSPOSABLE ELEMENT-DERIVED PROTEIN 1"/>
    <property type="match status" value="1"/>
</dbReference>
<proteinExistence type="predicted"/>
<accession>A0A0P4W8Q9</accession>